<dbReference type="InterPro" id="IPR011990">
    <property type="entry name" value="TPR-like_helical_dom_sf"/>
</dbReference>
<dbReference type="EMBL" id="FOBB01000002">
    <property type="protein sequence ID" value="SEL51051.1"/>
    <property type="molecule type" value="Genomic_DNA"/>
</dbReference>
<dbReference type="AlphaFoldDB" id="A0A1H7QSS6"/>
<evidence type="ECO:0008006" key="3">
    <source>
        <dbReference type="Google" id="ProtNLM"/>
    </source>
</evidence>
<gene>
    <name evidence="1" type="ORF">SAMN04488505_102436</name>
</gene>
<dbReference type="Proteomes" id="UP000198984">
    <property type="component" value="Unassembled WGS sequence"/>
</dbReference>
<reference evidence="1 2" key="1">
    <citation type="submission" date="2016-10" db="EMBL/GenBank/DDBJ databases">
        <authorList>
            <person name="de Groot N.N."/>
        </authorList>
    </citation>
    <scope>NUCLEOTIDE SEQUENCE [LARGE SCALE GENOMIC DNA]</scope>
    <source>
        <strain evidence="1 2">DSM 21039</strain>
    </source>
</reference>
<dbReference type="STRING" id="573321.SAMN04488505_102436"/>
<dbReference type="OrthoDB" id="1183184at2"/>
<accession>A0A1H7QSS6</accession>
<sequence>MTINKQTKYIPLVISLCCMLACKSQLDINDPNQPSPGSAATEKGIVALGQGIYVSGFYDLKYYDAVIGRFWSGAIGFQEQMGDVIGMESANEYMNQLGCPDKVTLDDGTVVPSPGFPSKQLQLIRAINSNAEAGSNPLFYEWAYMYQLNKNCNLVLAALDEVEFSGDAATKKNVVKAWAYWWKGYVYSRIGSLYYAGIINDNLGVADDPKTTNNNYVSKETMIAAANAKLDTAAQLLTGLSAGADYNAVLSKLIPAFYQVGKGGVLTPDMWIRNINTLKARNLLVNTTVDAMPATRWDSILTLTNNGIQQNDFVFTGRSDQLGDIIAASDGTVAARVTSTDPGGNGYSISERLIQDFKPGDKRLDNNFETGTTWIGNADRGNSFNTNHALIDGGKKMSGVIVYSNTGVGATEMYLAGSWEENELMKAEATMYKDNFSPAAIISGMALIDAVRNAQGAGLAPTVAATAAAAKEELRKERRIGLLFRALSFYDARRWKVIDPVSKGGGRTGCVVIDRSGNINTNATIDYSFLDYWDVPDNEVANNPPGPGAAPVKNPRTE</sequence>
<proteinExistence type="predicted"/>
<evidence type="ECO:0000313" key="2">
    <source>
        <dbReference type="Proteomes" id="UP000198984"/>
    </source>
</evidence>
<dbReference type="SUPFAM" id="SSF48452">
    <property type="entry name" value="TPR-like"/>
    <property type="match status" value="1"/>
</dbReference>
<keyword evidence="2" id="KW-1185">Reference proteome</keyword>
<organism evidence="1 2">
    <name type="scientific">Chitinophaga rupis</name>
    <dbReference type="NCBI Taxonomy" id="573321"/>
    <lineage>
        <taxon>Bacteria</taxon>
        <taxon>Pseudomonadati</taxon>
        <taxon>Bacteroidota</taxon>
        <taxon>Chitinophagia</taxon>
        <taxon>Chitinophagales</taxon>
        <taxon>Chitinophagaceae</taxon>
        <taxon>Chitinophaga</taxon>
    </lineage>
</organism>
<evidence type="ECO:0000313" key="1">
    <source>
        <dbReference type="EMBL" id="SEL51051.1"/>
    </source>
</evidence>
<protein>
    <recommendedName>
        <fullName evidence="3">SusD family protein</fullName>
    </recommendedName>
</protein>
<name>A0A1H7QSS6_9BACT</name>
<dbReference type="RefSeq" id="WP_089909707.1">
    <property type="nucleotide sequence ID" value="NZ_FOBB01000002.1"/>
</dbReference>
<dbReference type="Gene3D" id="1.25.40.390">
    <property type="match status" value="2"/>
</dbReference>